<dbReference type="VEuPathDB" id="FungiDB:PSTT_14970"/>
<dbReference type="VEuPathDB" id="FungiDB:PSHT_11368"/>
<reference evidence="2" key="1">
    <citation type="submission" date="2017-12" db="EMBL/GenBank/DDBJ databases">
        <title>Gene loss provides genomic basis for host adaptation in cereal stripe rust fungi.</title>
        <authorList>
            <person name="Xia C."/>
        </authorList>
    </citation>
    <scope>NUCLEOTIDE SEQUENCE [LARGE SCALE GENOMIC DNA]</scope>
    <source>
        <strain evidence="2">93-210</strain>
    </source>
</reference>
<comment type="caution">
    <text evidence="2">The sequence shown here is derived from an EMBL/GenBank/DDBJ whole genome shotgun (WGS) entry which is preliminary data.</text>
</comment>
<feature type="region of interest" description="Disordered" evidence="1">
    <location>
        <begin position="86"/>
        <end position="188"/>
    </location>
</feature>
<feature type="region of interest" description="Disordered" evidence="1">
    <location>
        <begin position="216"/>
        <end position="304"/>
    </location>
</feature>
<name>A0A2S4UK24_9BASI</name>
<dbReference type="Proteomes" id="UP000239156">
    <property type="component" value="Unassembled WGS sequence"/>
</dbReference>
<gene>
    <name evidence="2" type="ORF">PSTT_14970</name>
</gene>
<evidence type="ECO:0000256" key="1">
    <source>
        <dbReference type="SAM" id="MobiDB-lite"/>
    </source>
</evidence>
<organism evidence="2 3">
    <name type="scientific">Puccinia striiformis</name>
    <dbReference type="NCBI Taxonomy" id="27350"/>
    <lineage>
        <taxon>Eukaryota</taxon>
        <taxon>Fungi</taxon>
        <taxon>Dikarya</taxon>
        <taxon>Basidiomycota</taxon>
        <taxon>Pucciniomycotina</taxon>
        <taxon>Pucciniomycetes</taxon>
        <taxon>Pucciniales</taxon>
        <taxon>Pucciniaceae</taxon>
        <taxon>Puccinia</taxon>
    </lineage>
</organism>
<evidence type="ECO:0000313" key="2">
    <source>
        <dbReference type="EMBL" id="POV97557.1"/>
    </source>
</evidence>
<accession>A0A2S4UK24</accession>
<dbReference type="AlphaFoldDB" id="A0A2S4UK24"/>
<feature type="compositionally biased region" description="Basic and acidic residues" evidence="1">
    <location>
        <begin position="233"/>
        <end position="263"/>
    </location>
</feature>
<protein>
    <submittedName>
        <fullName evidence="2">Uncharacterized protein</fullName>
    </submittedName>
</protein>
<dbReference type="EMBL" id="PKSL01000256">
    <property type="protein sequence ID" value="POV97557.1"/>
    <property type="molecule type" value="Genomic_DNA"/>
</dbReference>
<keyword evidence="3" id="KW-1185">Reference proteome</keyword>
<sequence>MSNDSYKEDFHDDCTGPFHLFKGKQRAPHNIGFHFVHFLGPTHLQHYKPTLFKPVLRCKLRDADYERIRSDQNFILKTYASNRIVPPGRQSLLGQTGNRSKKSSRNIDLQTSILVLNKRRDRGRTSHEDAGEAGTGAKDVKNAHNLASKPGLQGGRSATSSLEKDARELSSPQSPRGGKPTNPGKNTLPAIAAILHPGLIAPSELVALGPEILQSSSSKTPIAPKPSELKPISTEEVKGGQLQDGKENVESFKGDQSRTDQYKGQKSPAEQSKRAQFKSSQLKAIKEPSAPISDIQGESKSAKRVRELWAKSVDNQQNINPVS</sequence>
<proteinExistence type="predicted"/>
<evidence type="ECO:0000313" key="3">
    <source>
        <dbReference type="Proteomes" id="UP000239156"/>
    </source>
</evidence>